<protein>
    <recommendedName>
        <fullName evidence="3">ribonuclease H</fullName>
        <ecNumber evidence="3">3.1.26.4</ecNumber>
    </recommendedName>
</protein>
<evidence type="ECO:0000313" key="9">
    <source>
        <dbReference type="EMBL" id="KAL2811872.1"/>
    </source>
</evidence>
<gene>
    <name evidence="9" type="ORF">BJX63DRAFT_397978</name>
</gene>
<evidence type="ECO:0000256" key="1">
    <source>
        <dbReference type="ARBA" id="ARBA00000077"/>
    </source>
</evidence>
<comment type="caution">
    <text evidence="9">The sequence shown here is derived from an EMBL/GenBank/DDBJ whole genome shotgun (WGS) entry which is preliminary data.</text>
</comment>
<proteinExistence type="inferred from homology"/>
<evidence type="ECO:0000256" key="5">
    <source>
        <dbReference type="ARBA" id="ARBA00022723"/>
    </source>
</evidence>
<dbReference type="Proteomes" id="UP001610334">
    <property type="component" value="Unassembled WGS sequence"/>
</dbReference>
<dbReference type="InterPro" id="IPR050092">
    <property type="entry name" value="RNase_H"/>
</dbReference>
<feature type="domain" description="RNase H type-1" evidence="8">
    <location>
        <begin position="1"/>
        <end position="158"/>
    </location>
</feature>
<keyword evidence="6" id="KW-0255">Endonuclease</keyword>
<dbReference type="EC" id="3.1.26.4" evidence="3"/>
<evidence type="ECO:0000313" key="10">
    <source>
        <dbReference type="Proteomes" id="UP001610334"/>
    </source>
</evidence>
<dbReference type="PANTHER" id="PTHR10642">
    <property type="entry name" value="RIBONUCLEASE H1"/>
    <property type="match status" value="1"/>
</dbReference>
<dbReference type="InterPro" id="IPR036397">
    <property type="entry name" value="RNaseH_sf"/>
</dbReference>
<evidence type="ECO:0000256" key="4">
    <source>
        <dbReference type="ARBA" id="ARBA00022722"/>
    </source>
</evidence>
<dbReference type="InterPro" id="IPR002156">
    <property type="entry name" value="RNaseH_domain"/>
</dbReference>
<dbReference type="InterPro" id="IPR012337">
    <property type="entry name" value="RNaseH-like_sf"/>
</dbReference>
<keyword evidence="4" id="KW-0540">Nuclease</keyword>
<keyword evidence="7" id="KW-0378">Hydrolase</keyword>
<evidence type="ECO:0000256" key="3">
    <source>
        <dbReference type="ARBA" id="ARBA00012180"/>
    </source>
</evidence>
<dbReference type="PANTHER" id="PTHR10642:SF26">
    <property type="entry name" value="RIBONUCLEASE H1"/>
    <property type="match status" value="1"/>
</dbReference>
<comment type="similarity">
    <text evidence="2">Belongs to the RNase H family.</text>
</comment>
<dbReference type="PROSITE" id="PS50879">
    <property type="entry name" value="RNASE_H_1"/>
    <property type="match status" value="1"/>
</dbReference>
<name>A0ABR4HAS0_9EURO</name>
<dbReference type="SUPFAM" id="SSF53098">
    <property type="entry name" value="Ribonuclease H-like"/>
    <property type="match status" value="1"/>
</dbReference>
<organism evidence="9 10">
    <name type="scientific">Aspergillus granulosus</name>
    <dbReference type="NCBI Taxonomy" id="176169"/>
    <lineage>
        <taxon>Eukaryota</taxon>
        <taxon>Fungi</taxon>
        <taxon>Dikarya</taxon>
        <taxon>Ascomycota</taxon>
        <taxon>Pezizomycotina</taxon>
        <taxon>Eurotiomycetes</taxon>
        <taxon>Eurotiomycetidae</taxon>
        <taxon>Eurotiales</taxon>
        <taxon>Aspergillaceae</taxon>
        <taxon>Aspergillus</taxon>
        <taxon>Aspergillus subgen. Nidulantes</taxon>
    </lineage>
</organism>
<reference evidence="9 10" key="1">
    <citation type="submission" date="2024-07" db="EMBL/GenBank/DDBJ databases">
        <title>Section-level genome sequencing and comparative genomics of Aspergillus sections Usti and Cavernicolus.</title>
        <authorList>
            <consortium name="Lawrence Berkeley National Laboratory"/>
            <person name="Nybo J.L."/>
            <person name="Vesth T.C."/>
            <person name="Theobald S."/>
            <person name="Frisvad J.C."/>
            <person name="Larsen T.O."/>
            <person name="Kjaerboelling I."/>
            <person name="Rothschild-Mancinelli K."/>
            <person name="Lyhne E.K."/>
            <person name="Kogle M.E."/>
            <person name="Barry K."/>
            <person name="Clum A."/>
            <person name="Na H."/>
            <person name="Ledsgaard L."/>
            <person name="Lin J."/>
            <person name="Lipzen A."/>
            <person name="Kuo A."/>
            <person name="Riley R."/>
            <person name="Mondo S."/>
            <person name="Labutti K."/>
            <person name="Haridas S."/>
            <person name="Pangalinan J."/>
            <person name="Salamov A.A."/>
            <person name="Simmons B.A."/>
            <person name="Magnuson J.K."/>
            <person name="Chen J."/>
            <person name="Drula E."/>
            <person name="Henrissat B."/>
            <person name="Wiebenga A."/>
            <person name="Lubbers R.J."/>
            <person name="Gomes A.C."/>
            <person name="Makela M.R."/>
            <person name="Stajich J."/>
            <person name="Grigoriev I.V."/>
            <person name="Mortensen U.H."/>
            <person name="De Vries R.P."/>
            <person name="Baker S.E."/>
            <person name="Andersen M.R."/>
        </authorList>
    </citation>
    <scope>NUCLEOTIDE SEQUENCE [LARGE SCALE GENOMIC DNA]</scope>
    <source>
        <strain evidence="9 10">CBS 588.65</strain>
    </source>
</reference>
<accession>A0ABR4HAS0</accession>
<evidence type="ECO:0000256" key="7">
    <source>
        <dbReference type="ARBA" id="ARBA00022801"/>
    </source>
</evidence>
<sequence length="162" mass="18497">MVYIMEIYVDGGCRGNGKPWAIGATAAAFKKRNGKHKGYRRALPSHPRPTSQRAEIAAIILALKKALRIRKHLLTNPYLDVTIYSDSRYAVGCMTRWIHKWANNGWTNARGDEVANRDLIERASDLDDRLNRVGDVSYVYIPREQNQHADKLCNICLDEQEE</sequence>
<dbReference type="Gene3D" id="3.30.420.10">
    <property type="entry name" value="Ribonuclease H-like superfamily/Ribonuclease H"/>
    <property type="match status" value="1"/>
</dbReference>
<dbReference type="Pfam" id="PF00075">
    <property type="entry name" value="RNase_H"/>
    <property type="match status" value="1"/>
</dbReference>
<evidence type="ECO:0000256" key="6">
    <source>
        <dbReference type="ARBA" id="ARBA00022759"/>
    </source>
</evidence>
<dbReference type="EMBL" id="JBFXLT010000053">
    <property type="protein sequence ID" value="KAL2811872.1"/>
    <property type="molecule type" value="Genomic_DNA"/>
</dbReference>
<comment type="catalytic activity">
    <reaction evidence="1">
        <text>Endonucleolytic cleavage to 5'-phosphomonoester.</text>
        <dbReference type="EC" id="3.1.26.4"/>
    </reaction>
</comment>
<keyword evidence="5" id="KW-0479">Metal-binding</keyword>
<evidence type="ECO:0000259" key="8">
    <source>
        <dbReference type="PROSITE" id="PS50879"/>
    </source>
</evidence>
<evidence type="ECO:0000256" key="2">
    <source>
        <dbReference type="ARBA" id="ARBA00005300"/>
    </source>
</evidence>
<keyword evidence="10" id="KW-1185">Reference proteome</keyword>